<evidence type="ECO:0000256" key="1">
    <source>
        <dbReference type="SAM" id="MobiDB-lite"/>
    </source>
</evidence>
<accession>A0A5A7PPB4</accession>
<dbReference type="AlphaFoldDB" id="A0A5A7PPB4"/>
<evidence type="ECO:0000313" key="2">
    <source>
        <dbReference type="EMBL" id="GER34167.1"/>
    </source>
</evidence>
<dbReference type="Proteomes" id="UP000325081">
    <property type="component" value="Unassembled WGS sequence"/>
</dbReference>
<feature type="compositionally biased region" description="Polar residues" evidence="1">
    <location>
        <begin position="73"/>
        <end position="84"/>
    </location>
</feature>
<protein>
    <submittedName>
        <fullName evidence="2">Optic atrophy 3 protein</fullName>
    </submittedName>
</protein>
<dbReference type="EMBL" id="BKCP01004849">
    <property type="protein sequence ID" value="GER34167.1"/>
    <property type="molecule type" value="Genomic_DNA"/>
</dbReference>
<evidence type="ECO:0000313" key="3">
    <source>
        <dbReference type="Proteomes" id="UP000325081"/>
    </source>
</evidence>
<comment type="caution">
    <text evidence="2">The sequence shown here is derived from an EMBL/GenBank/DDBJ whole genome shotgun (WGS) entry which is preliminary data.</text>
</comment>
<feature type="region of interest" description="Disordered" evidence="1">
    <location>
        <begin position="50"/>
        <end position="92"/>
    </location>
</feature>
<sequence length="129" mass="14272">MVFEDLGRYLSYKKSMLGGILMGDGAKTTEIPGKATRLIPTLYLILTNKPLAPNNQPQPHIHPPPSHSPSNQWQKSYRSITRNPPRQCAPPGVHWCRSDGPAAAARLEARIFSSLILERESCTSQRPTG</sequence>
<reference evidence="3" key="1">
    <citation type="journal article" date="2019" name="Curr. Biol.">
        <title>Genome Sequence of Striga asiatica Provides Insight into the Evolution of Plant Parasitism.</title>
        <authorList>
            <person name="Yoshida S."/>
            <person name="Kim S."/>
            <person name="Wafula E.K."/>
            <person name="Tanskanen J."/>
            <person name="Kim Y.M."/>
            <person name="Honaas L."/>
            <person name="Yang Z."/>
            <person name="Spallek T."/>
            <person name="Conn C.E."/>
            <person name="Ichihashi Y."/>
            <person name="Cheong K."/>
            <person name="Cui S."/>
            <person name="Der J.P."/>
            <person name="Gundlach H."/>
            <person name="Jiao Y."/>
            <person name="Hori C."/>
            <person name="Ishida J.K."/>
            <person name="Kasahara H."/>
            <person name="Kiba T."/>
            <person name="Kim M.S."/>
            <person name="Koo N."/>
            <person name="Laohavisit A."/>
            <person name="Lee Y.H."/>
            <person name="Lumba S."/>
            <person name="McCourt P."/>
            <person name="Mortimer J.C."/>
            <person name="Mutuku J.M."/>
            <person name="Nomura T."/>
            <person name="Sasaki-Sekimoto Y."/>
            <person name="Seto Y."/>
            <person name="Wang Y."/>
            <person name="Wakatake T."/>
            <person name="Sakakibara H."/>
            <person name="Demura T."/>
            <person name="Yamaguchi S."/>
            <person name="Yoneyama K."/>
            <person name="Manabe R.I."/>
            <person name="Nelson D.C."/>
            <person name="Schulman A.H."/>
            <person name="Timko M.P."/>
            <person name="dePamphilis C.W."/>
            <person name="Choi D."/>
            <person name="Shirasu K."/>
        </authorList>
    </citation>
    <scope>NUCLEOTIDE SEQUENCE [LARGE SCALE GENOMIC DNA]</scope>
    <source>
        <strain evidence="3">cv. UVA1</strain>
    </source>
</reference>
<organism evidence="2 3">
    <name type="scientific">Striga asiatica</name>
    <name type="common">Asiatic witchweed</name>
    <name type="synonym">Buchnera asiatica</name>
    <dbReference type="NCBI Taxonomy" id="4170"/>
    <lineage>
        <taxon>Eukaryota</taxon>
        <taxon>Viridiplantae</taxon>
        <taxon>Streptophyta</taxon>
        <taxon>Embryophyta</taxon>
        <taxon>Tracheophyta</taxon>
        <taxon>Spermatophyta</taxon>
        <taxon>Magnoliopsida</taxon>
        <taxon>eudicotyledons</taxon>
        <taxon>Gunneridae</taxon>
        <taxon>Pentapetalae</taxon>
        <taxon>asterids</taxon>
        <taxon>lamiids</taxon>
        <taxon>Lamiales</taxon>
        <taxon>Orobanchaceae</taxon>
        <taxon>Buchnereae</taxon>
        <taxon>Striga</taxon>
    </lineage>
</organism>
<name>A0A5A7PPB4_STRAF</name>
<keyword evidence="3" id="KW-1185">Reference proteome</keyword>
<proteinExistence type="predicted"/>
<gene>
    <name evidence="2" type="ORF">STAS_10360</name>
</gene>